<dbReference type="PANTHER" id="PTHR46105">
    <property type="entry name" value="AGAP004733-PA"/>
    <property type="match status" value="1"/>
</dbReference>
<dbReference type="InterPro" id="IPR050457">
    <property type="entry name" value="ZnFinger_BTB_dom_contain"/>
</dbReference>
<evidence type="ECO:0000313" key="14">
    <source>
        <dbReference type="Proteomes" id="UP001176940"/>
    </source>
</evidence>
<keyword evidence="5" id="KW-0677">Repeat</keyword>
<dbReference type="InterPro" id="IPR011333">
    <property type="entry name" value="SKP1/BTB/POZ_sf"/>
</dbReference>
<comment type="function">
    <text evidence="1">May be involved in transcriptional regulation.</text>
</comment>
<reference evidence="13" key="1">
    <citation type="submission" date="2023-07" db="EMBL/GenBank/DDBJ databases">
        <authorList>
            <person name="Stuckert A."/>
        </authorList>
    </citation>
    <scope>NUCLEOTIDE SEQUENCE</scope>
</reference>
<evidence type="ECO:0000256" key="7">
    <source>
        <dbReference type="ARBA" id="ARBA00022833"/>
    </source>
</evidence>
<evidence type="ECO:0000256" key="8">
    <source>
        <dbReference type="ARBA" id="ARBA00023015"/>
    </source>
</evidence>
<dbReference type="EMBL" id="CAUEEQ010059694">
    <property type="protein sequence ID" value="CAJ0964269.1"/>
    <property type="molecule type" value="Genomic_DNA"/>
</dbReference>
<evidence type="ECO:0000256" key="6">
    <source>
        <dbReference type="ARBA" id="ARBA00022771"/>
    </source>
</evidence>
<evidence type="ECO:0000256" key="11">
    <source>
        <dbReference type="ARBA" id="ARBA00023242"/>
    </source>
</evidence>
<organism evidence="13 14">
    <name type="scientific">Ranitomeya imitator</name>
    <name type="common">mimic poison frog</name>
    <dbReference type="NCBI Taxonomy" id="111125"/>
    <lineage>
        <taxon>Eukaryota</taxon>
        <taxon>Metazoa</taxon>
        <taxon>Chordata</taxon>
        <taxon>Craniata</taxon>
        <taxon>Vertebrata</taxon>
        <taxon>Euteleostomi</taxon>
        <taxon>Amphibia</taxon>
        <taxon>Batrachia</taxon>
        <taxon>Anura</taxon>
        <taxon>Neobatrachia</taxon>
        <taxon>Hyloidea</taxon>
        <taxon>Dendrobatidae</taxon>
        <taxon>Dendrobatinae</taxon>
        <taxon>Ranitomeya</taxon>
    </lineage>
</organism>
<keyword evidence="4" id="KW-0479">Metal-binding</keyword>
<evidence type="ECO:0000256" key="5">
    <source>
        <dbReference type="ARBA" id="ARBA00022737"/>
    </source>
</evidence>
<evidence type="ECO:0000256" key="1">
    <source>
        <dbReference type="ARBA" id="ARBA00003767"/>
    </source>
</evidence>
<keyword evidence="11" id="KW-0539">Nucleus</keyword>
<feature type="domain" description="BTB" evidence="12">
    <location>
        <begin position="163"/>
        <end position="195"/>
    </location>
</feature>
<keyword evidence="10" id="KW-0804">Transcription</keyword>
<gene>
    <name evidence="13" type="ORF">RIMI_LOCUS19028544</name>
</gene>
<name>A0ABN9MBY3_9NEOB</name>
<proteinExistence type="predicted"/>
<dbReference type="Gene3D" id="3.30.710.10">
    <property type="entry name" value="Potassium Channel Kv1.1, Chain A"/>
    <property type="match status" value="1"/>
</dbReference>
<comment type="caution">
    <text evidence="13">The sequence shown here is derived from an EMBL/GenBank/DDBJ whole genome shotgun (WGS) entry which is preliminary data.</text>
</comment>
<dbReference type="Gene3D" id="3.30.420.10">
    <property type="entry name" value="Ribonuclease H-like superfamily/Ribonuclease H"/>
    <property type="match status" value="1"/>
</dbReference>
<dbReference type="Pfam" id="PF00651">
    <property type="entry name" value="BTB"/>
    <property type="match status" value="1"/>
</dbReference>
<keyword evidence="8" id="KW-0805">Transcription regulation</keyword>
<evidence type="ECO:0000256" key="9">
    <source>
        <dbReference type="ARBA" id="ARBA00023125"/>
    </source>
</evidence>
<keyword evidence="7" id="KW-0862">Zinc</keyword>
<evidence type="ECO:0000256" key="2">
    <source>
        <dbReference type="ARBA" id="ARBA00004123"/>
    </source>
</evidence>
<evidence type="ECO:0000256" key="10">
    <source>
        <dbReference type="ARBA" id="ARBA00023163"/>
    </source>
</evidence>
<dbReference type="InterPro" id="IPR036397">
    <property type="entry name" value="RNaseH_sf"/>
</dbReference>
<evidence type="ECO:0000256" key="4">
    <source>
        <dbReference type="ARBA" id="ARBA00022723"/>
    </source>
</evidence>
<evidence type="ECO:0000259" key="12">
    <source>
        <dbReference type="PROSITE" id="PS50097"/>
    </source>
</evidence>
<comment type="subcellular location">
    <subcellularLocation>
        <location evidence="2">Nucleus</location>
    </subcellularLocation>
</comment>
<sequence length="235" mass="27021">MIWPPCSPDLNPIENLWSLIKCEIYREGKQSTSRNSVWEAVVAAARNVDRKQIKQLTESMDGRLLSVIIKKDYISVIKMHFGTNLPAGRFGGRTAHAPAILEDGGAQGEDGRDPDWIDWKEWDAAEAGFPTLSTDALGRMDFSSHHIRLLQQLDEQRKKDLFCDCHIMVEGQMFTAHRNVLFASSGYFKMLFSQSSKDVSKTHNHYLRCFLCRHVHCHPRLCVFWQITPFWAECH</sequence>
<protein>
    <recommendedName>
        <fullName evidence="12">BTB domain-containing protein</fullName>
    </recommendedName>
</protein>
<keyword evidence="6" id="KW-0863">Zinc-finger</keyword>
<evidence type="ECO:0000313" key="13">
    <source>
        <dbReference type="EMBL" id="CAJ0964269.1"/>
    </source>
</evidence>
<dbReference type="InterPro" id="IPR000210">
    <property type="entry name" value="BTB/POZ_dom"/>
</dbReference>
<keyword evidence="14" id="KW-1185">Reference proteome</keyword>
<dbReference type="PROSITE" id="PS50097">
    <property type="entry name" value="BTB"/>
    <property type="match status" value="1"/>
</dbReference>
<keyword evidence="3" id="KW-0597">Phosphoprotein</keyword>
<dbReference type="Proteomes" id="UP001176940">
    <property type="component" value="Unassembled WGS sequence"/>
</dbReference>
<dbReference type="SUPFAM" id="SSF54695">
    <property type="entry name" value="POZ domain"/>
    <property type="match status" value="1"/>
</dbReference>
<dbReference type="PANTHER" id="PTHR46105:SF12">
    <property type="entry name" value="ZINC FINGER AND BTB DOMAIN-CONTAINING PROTEIN 8A"/>
    <property type="match status" value="1"/>
</dbReference>
<evidence type="ECO:0000256" key="3">
    <source>
        <dbReference type="ARBA" id="ARBA00022553"/>
    </source>
</evidence>
<keyword evidence="9" id="KW-0238">DNA-binding</keyword>
<accession>A0ABN9MBY3</accession>